<evidence type="ECO:0000256" key="2">
    <source>
        <dbReference type="ARBA" id="ARBA00008335"/>
    </source>
</evidence>
<feature type="transmembrane region" description="Helical" evidence="8">
    <location>
        <begin position="322"/>
        <end position="342"/>
    </location>
</feature>
<feature type="transmembrane region" description="Helical" evidence="8">
    <location>
        <begin position="91"/>
        <end position="111"/>
    </location>
</feature>
<organism evidence="10 11">
    <name type="scientific">Chromobacterium amazonense</name>
    <dbReference type="NCBI Taxonomy" id="1382803"/>
    <lineage>
        <taxon>Bacteria</taxon>
        <taxon>Pseudomonadati</taxon>
        <taxon>Pseudomonadota</taxon>
        <taxon>Betaproteobacteria</taxon>
        <taxon>Neisseriales</taxon>
        <taxon>Chromobacteriaceae</taxon>
        <taxon>Chromobacterium</taxon>
    </lineage>
</organism>
<feature type="transmembrane region" description="Helical" evidence="8">
    <location>
        <begin position="117"/>
        <end position="139"/>
    </location>
</feature>
<dbReference type="InterPro" id="IPR005829">
    <property type="entry name" value="Sugar_transporter_CS"/>
</dbReference>
<feature type="transmembrane region" description="Helical" evidence="8">
    <location>
        <begin position="29"/>
        <end position="48"/>
    </location>
</feature>
<comment type="caution">
    <text evidence="10">The sequence shown here is derived from an EMBL/GenBank/DDBJ whole genome shotgun (WGS) entry which is preliminary data.</text>
</comment>
<evidence type="ECO:0000256" key="1">
    <source>
        <dbReference type="ARBA" id="ARBA00004651"/>
    </source>
</evidence>
<dbReference type="AlphaFoldDB" id="A0A2S9X329"/>
<keyword evidence="4" id="KW-1003">Cell membrane</keyword>
<evidence type="ECO:0000256" key="5">
    <source>
        <dbReference type="ARBA" id="ARBA00022692"/>
    </source>
</evidence>
<comment type="subcellular location">
    <subcellularLocation>
        <location evidence="1">Cell membrane</location>
        <topology evidence="1">Multi-pass membrane protein</topology>
    </subcellularLocation>
</comment>
<dbReference type="GO" id="GO:0005886">
    <property type="term" value="C:plasma membrane"/>
    <property type="evidence" value="ECO:0007669"/>
    <property type="project" value="UniProtKB-SubCell"/>
</dbReference>
<dbReference type="InterPro" id="IPR036259">
    <property type="entry name" value="MFS_trans_sf"/>
</dbReference>
<dbReference type="SUPFAM" id="SSF103473">
    <property type="entry name" value="MFS general substrate transporter"/>
    <property type="match status" value="1"/>
</dbReference>
<evidence type="ECO:0000256" key="4">
    <source>
        <dbReference type="ARBA" id="ARBA00022475"/>
    </source>
</evidence>
<accession>A0A2S9X329</accession>
<evidence type="ECO:0000256" key="6">
    <source>
        <dbReference type="ARBA" id="ARBA00022989"/>
    </source>
</evidence>
<feature type="transmembrane region" description="Helical" evidence="8">
    <location>
        <begin position="295"/>
        <end position="316"/>
    </location>
</feature>
<evidence type="ECO:0000313" key="10">
    <source>
        <dbReference type="EMBL" id="PRP70132.1"/>
    </source>
</evidence>
<gene>
    <name evidence="10" type="ORF">BUE93_15145</name>
</gene>
<dbReference type="PROSITE" id="PS00216">
    <property type="entry name" value="SUGAR_TRANSPORT_1"/>
    <property type="match status" value="1"/>
</dbReference>
<keyword evidence="7 8" id="KW-0472">Membrane</keyword>
<dbReference type="Proteomes" id="UP000239469">
    <property type="component" value="Unassembled WGS sequence"/>
</dbReference>
<sequence length="409" mass="43877">MSPSVAAAAASPVGKLHAGSPAFRATSRAMFVGGFCTFAMLYCTQPLMPVFAHDFGLTPAAASGVVSMSTGTLALSLIPASLLSDRFGRRALMNGALALGALLTLLSVFVGSFGQFIWLRALFGVALAGLPAVAMAYLSEEVDSKSLGHSMGLYIAGNALGGMCGRFLASVLADHFGWRGAVLALALLGGVGAWLFWRWLPPSRHFQPREHDFTRMRREGKAILRDGGLPWLFLTAFLLMGCFVSLYNYLGFRLLAAPFHLSQSMLALVFSLYVVGIWSSAWVGRLADRLGRRNVLWLMVAMMLAGLALTLANTLWLMVPGIALFTFGFFAGHSVASSWIGLRAREAKAMAAALYLSCYYLGSSVYGSLSGLMWGRGGWHGVAAVLAGGLLLLLAVAWWLRRLQPLPQR</sequence>
<feature type="transmembrane region" description="Helical" evidence="8">
    <location>
        <begin position="354"/>
        <end position="375"/>
    </location>
</feature>
<feature type="transmembrane region" description="Helical" evidence="8">
    <location>
        <begin position="181"/>
        <end position="200"/>
    </location>
</feature>
<evidence type="ECO:0000256" key="8">
    <source>
        <dbReference type="SAM" id="Phobius"/>
    </source>
</evidence>
<dbReference type="InterPro" id="IPR011701">
    <property type="entry name" value="MFS"/>
</dbReference>
<evidence type="ECO:0000256" key="3">
    <source>
        <dbReference type="ARBA" id="ARBA00022448"/>
    </source>
</evidence>
<dbReference type="PROSITE" id="PS50850">
    <property type="entry name" value="MFS"/>
    <property type="match status" value="1"/>
</dbReference>
<feature type="domain" description="Major facilitator superfamily (MFS) profile" evidence="9">
    <location>
        <begin position="22"/>
        <end position="405"/>
    </location>
</feature>
<feature type="transmembrane region" description="Helical" evidence="8">
    <location>
        <begin position="151"/>
        <end position="169"/>
    </location>
</feature>
<dbReference type="GO" id="GO:0022857">
    <property type="term" value="F:transmembrane transporter activity"/>
    <property type="evidence" value="ECO:0007669"/>
    <property type="project" value="InterPro"/>
</dbReference>
<evidence type="ECO:0000259" key="9">
    <source>
        <dbReference type="PROSITE" id="PS50850"/>
    </source>
</evidence>
<feature type="transmembrane region" description="Helical" evidence="8">
    <location>
        <begin position="381"/>
        <end position="400"/>
    </location>
</feature>
<feature type="transmembrane region" description="Helical" evidence="8">
    <location>
        <begin position="262"/>
        <end position="283"/>
    </location>
</feature>
<comment type="similarity">
    <text evidence="2">Belongs to the major facilitator superfamily.</text>
</comment>
<dbReference type="EMBL" id="MTBD01000028">
    <property type="protein sequence ID" value="PRP70132.1"/>
    <property type="molecule type" value="Genomic_DNA"/>
</dbReference>
<dbReference type="PANTHER" id="PTHR43271:SF1">
    <property type="entry name" value="INNER MEMBRANE TRANSPORT PROTEIN YNFM"/>
    <property type="match status" value="1"/>
</dbReference>
<dbReference type="CDD" id="cd17324">
    <property type="entry name" value="MFS_NepI_like"/>
    <property type="match status" value="1"/>
</dbReference>
<proteinExistence type="inferred from homology"/>
<dbReference type="InterPro" id="IPR020846">
    <property type="entry name" value="MFS_dom"/>
</dbReference>
<keyword evidence="3" id="KW-0813">Transport</keyword>
<keyword evidence="5 8" id="KW-0812">Transmembrane</keyword>
<keyword evidence="6 8" id="KW-1133">Transmembrane helix</keyword>
<dbReference type="PANTHER" id="PTHR43271">
    <property type="entry name" value="BLL2771 PROTEIN"/>
    <property type="match status" value="1"/>
</dbReference>
<feature type="transmembrane region" description="Helical" evidence="8">
    <location>
        <begin position="228"/>
        <end position="250"/>
    </location>
</feature>
<dbReference type="Pfam" id="PF07690">
    <property type="entry name" value="MFS_1"/>
    <property type="match status" value="2"/>
</dbReference>
<evidence type="ECO:0000313" key="11">
    <source>
        <dbReference type="Proteomes" id="UP000239469"/>
    </source>
</evidence>
<evidence type="ECO:0000256" key="7">
    <source>
        <dbReference type="ARBA" id="ARBA00023136"/>
    </source>
</evidence>
<protein>
    <recommendedName>
        <fullName evidence="9">Major facilitator superfamily (MFS) profile domain-containing protein</fullName>
    </recommendedName>
</protein>
<reference evidence="10 11" key="1">
    <citation type="submission" date="2017-01" db="EMBL/GenBank/DDBJ databases">
        <title>New insights into the genetic diversity of Chromobacterium isolated from tropical freshwater lake.</title>
        <authorList>
            <person name="Santos A.B."/>
            <person name="Nascimento A.M."/>
            <person name="Da Silva P.C."/>
        </authorList>
    </citation>
    <scope>NUCLEOTIDE SEQUENCE [LARGE SCALE GENOMIC DNA]</scope>
    <source>
        <strain evidence="10 11">56AF</strain>
    </source>
</reference>
<dbReference type="Gene3D" id="1.20.1250.20">
    <property type="entry name" value="MFS general substrate transporter like domains"/>
    <property type="match status" value="1"/>
</dbReference>
<name>A0A2S9X329_9NEIS</name>
<feature type="transmembrane region" description="Helical" evidence="8">
    <location>
        <begin position="60"/>
        <end position="79"/>
    </location>
</feature>